<comment type="caution">
    <text evidence="2">The sequence shown here is derived from an EMBL/GenBank/DDBJ whole genome shotgun (WGS) entry which is preliminary data.</text>
</comment>
<dbReference type="PANTHER" id="PTHR13593:SF113">
    <property type="entry name" value="SI:DKEY-266F7.9"/>
    <property type="match status" value="1"/>
</dbReference>
<reference evidence="2" key="1">
    <citation type="journal article" date="2023" name="G3 (Bethesda)">
        <title>Whole genome assemblies of Zophobas morio and Tenebrio molitor.</title>
        <authorList>
            <person name="Kaur S."/>
            <person name="Stinson S.A."/>
            <person name="diCenzo G.C."/>
        </authorList>
    </citation>
    <scope>NUCLEOTIDE SEQUENCE</scope>
    <source>
        <strain evidence="2">QUZm001</strain>
    </source>
</reference>
<dbReference type="GO" id="GO:0006629">
    <property type="term" value="P:lipid metabolic process"/>
    <property type="evidence" value="ECO:0007669"/>
    <property type="project" value="InterPro"/>
</dbReference>
<evidence type="ECO:0000313" key="2">
    <source>
        <dbReference type="EMBL" id="KAJ3615798.1"/>
    </source>
</evidence>
<dbReference type="AlphaFoldDB" id="A0AA38LZQ3"/>
<dbReference type="EMBL" id="JALNTZ010003890">
    <property type="protein sequence ID" value="KAJ3615798.1"/>
    <property type="molecule type" value="Genomic_DNA"/>
</dbReference>
<protein>
    <recommendedName>
        <fullName evidence="1">Phosphatidylinositol-specific phospholipase C X domain-containing protein</fullName>
    </recommendedName>
</protein>
<evidence type="ECO:0000259" key="1">
    <source>
        <dbReference type="SMART" id="SM00148"/>
    </source>
</evidence>
<dbReference type="PANTHER" id="PTHR13593">
    <property type="match status" value="1"/>
</dbReference>
<proteinExistence type="predicted"/>
<evidence type="ECO:0000313" key="3">
    <source>
        <dbReference type="EMBL" id="KAJ3621760.1"/>
    </source>
</evidence>
<dbReference type="PROSITE" id="PS50007">
    <property type="entry name" value="PIPLC_X_DOMAIN"/>
    <property type="match status" value="1"/>
</dbReference>
<gene>
    <name evidence="3" type="ORF">Zmor_008626</name>
    <name evidence="2" type="ORF">Zmor_012289</name>
</gene>
<organism evidence="2 4">
    <name type="scientific">Zophobas morio</name>
    <dbReference type="NCBI Taxonomy" id="2755281"/>
    <lineage>
        <taxon>Eukaryota</taxon>
        <taxon>Metazoa</taxon>
        <taxon>Ecdysozoa</taxon>
        <taxon>Arthropoda</taxon>
        <taxon>Hexapoda</taxon>
        <taxon>Insecta</taxon>
        <taxon>Pterygota</taxon>
        <taxon>Neoptera</taxon>
        <taxon>Endopterygota</taxon>
        <taxon>Coleoptera</taxon>
        <taxon>Polyphaga</taxon>
        <taxon>Cucujiformia</taxon>
        <taxon>Tenebrionidae</taxon>
        <taxon>Zophobas</taxon>
    </lineage>
</organism>
<accession>A0AA38LZQ3</accession>
<dbReference type="CDD" id="cd08616">
    <property type="entry name" value="PI-PLCXD1c"/>
    <property type="match status" value="1"/>
</dbReference>
<dbReference type="GO" id="GO:0008081">
    <property type="term" value="F:phosphoric diester hydrolase activity"/>
    <property type="evidence" value="ECO:0007669"/>
    <property type="project" value="InterPro"/>
</dbReference>
<dbReference type="InterPro" id="IPR017946">
    <property type="entry name" value="PLC-like_Pdiesterase_TIM-brl"/>
</dbReference>
<keyword evidence="4" id="KW-1185">Reference proteome</keyword>
<dbReference type="Gene3D" id="3.20.20.190">
    <property type="entry name" value="Phosphatidylinositol (PI) phosphodiesterase"/>
    <property type="match status" value="1"/>
</dbReference>
<feature type="domain" description="Phosphatidylinositol-specific phospholipase C X" evidence="1">
    <location>
        <begin position="18"/>
        <end position="191"/>
    </location>
</feature>
<dbReference type="InterPro" id="IPR042158">
    <property type="entry name" value="PLCXD1/2/3"/>
</dbReference>
<dbReference type="SUPFAM" id="SSF51695">
    <property type="entry name" value="PLC-like phosphodiesterases"/>
    <property type="match status" value="1"/>
</dbReference>
<dbReference type="InterPro" id="IPR051057">
    <property type="entry name" value="PI-PLC_domain"/>
</dbReference>
<dbReference type="SMART" id="SM00148">
    <property type="entry name" value="PLCXc"/>
    <property type="match status" value="1"/>
</dbReference>
<dbReference type="Pfam" id="PF00388">
    <property type="entry name" value="PI-PLC-X"/>
    <property type="match status" value="1"/>
</dbReference>
<dbReference type="InterPro" id="IPR000909">
    <property type="entry name" value="PLipase_C_PInositol-sp_X_dom"/>
</dbReference>
<evidence type="ECO:0000313" key="4">
    <source>
        <dbReference type="Proteomes" id="UP001168821"/>
    </source>
</evidence>
<name>A0AA38LZQ3_9CUCU</name>
<sequence>MSNLAADLELWMTNLPQSLRTTPLIYLAIPGSHDSGTFDISPASDVAPDAEPILQILSVLGCVVKEILTQWSLTQYYTIRQQLYRGIRYFDFRIATKKSKDLFYFVHGLYSEEVIVELEEIKDFLEQHPKEIVILDCQHFYGLETYDHKRFVHLLGTVFGEKLLPYSSDMKNITLDSMSEDQRQVIVIYRESPPGVVNPFWPSQSFPNPWGDKIVASNLIDYLNEQLKLRDYSLGYVSQCILTPSASYILRHLCSNLYSKCFLPLEEKKYEWLNSQTPGPTGINIVISDFVDHGDDQFPRTVVNLNEKLLDSNQNLSNA</sequence>
<dbReference type="Proteomes" id="UP001168821">
    <property type="component" value="Unassembled WGS sequence"/>
</dbReference>
<dbReference type="EMBL" id="JALNTZ010002008">
    <property type="protein sequence ID" value="KAJ3621760.1"/>
    <property type="molecule type" value="Genomic_DNA"/>
</dbReference>